<comment type="caution">
    <text evidence="1">The sequence shown here is derived from an EMBL/GenBank/DDBJ whole genome shotgun (WGS) entry which is preliminary data.</text>
</comment>
<accession>A0A131ZYA2</accession>
<protein>
    <submittedName>
        <fullName evidence="1">Uncharacterized protein</fullName>
    </submittedName>
</protein>
<dbReference type="EMBL" id="JXLN01004496">
    <property type="protein sequence ID" value="KPM03275.1"/>
    <property type="molecule type" value="Genomic_DNA"/>
</dbReference>
<evidence type="ECO:0000313" key="1">
    <source>
        <dbReference type="EMBL" id="KPM03275.1"/>
    </source>
</evidence>
<dbReference type="VEuPathDB" id="VectorBase:SSCA004805"/>
<organism evidence="1 2">
    <name type="scientific">Sarcoptes scabiei</name>
    <name type="common">Itch mite</name>
    <name type="synonym">Acarus scabiei</name>
    <dbReference type="NCBI Taxonomy" id="52283"/>
    <lineage>
        <taxon>Eukaryota</taxon>
        <taxon>Metazoa</taxon>
        <taxon>Ecdysozoa</taxon>
        <taxon>Arthropoda</taxon>
        <taxon>Chelicerata</taxon>
        <taxon>Arachnida</taxon>
        <taxon>Acari</taxon>
        <taxon>Acariformes</taxon>
        <taxon>Sarcoptiformes</taxon>
        <taxon>Astigmata</taxon>
        <taxon>Psoroptidia</taxon>
        <taxon>Sarcoptoidea</taxon>
        <taxon>Sarcoptidae</taxon>
        <taxon>Sarcoptinae</taxon>
        <taxon>Sarcoptes</taxon>
    </lineage>
</organism>
<gene>
    <name evidence="1" type="ORF">QR98_0017050</name>
</gene>
<dbReference type="Proteomes" id="UP000616769">
    <property type="component" value="Unassembled WGS sequence"/>
</dbReference>
<sequence length="93" mass="10882">MLFGAQFYLSSLVRQLALASRNEPNGRFSSAKLRSSQFGLALKDRSRQKFSPAKWMAMKLVDSKTKMMQFQELEYSDHSWWDKNTVNRCIAFH</sequence>
<evidence type="ECO:0000313" key="2">
    <source>
        <dbReference type="Proteomes" id="UP000616769"/>
    </source>
</evidence>
<name>A0A131ZYA2_SARSC</name>
<proteinExistence type="predicted"/>
<reference evidence="1 2" key="1">
    <citation type="journal article" date="2015" name="Parasit. Vectors">
        <title>Draft genome of the scabies mite.</title>
        <authorList>
            <person name="Rider S.D.Jr."/>
            <person name="Morgan M.S."/>
            <person name="Arlian L.G."/>
        </authorList>
    </citation>
    <scope>NUCLEOTIDE SEQUENCE [LARGE SCALE GENOMIC DNA]</scope>
    <source>
        <strain evidence="1">Arlian Lab</strain>
    </source>
</reference>
<dbReference type="AlphaFoldDB" id="A0A131ZYA2"/>